<evidence type="ECO:0000256" key="6">
    <source>
        <dbReference type="SAM" id="Coils"/>
    </source>
</evidence>
<protein>
    <submittedName>
        <fullName evidence="10">TIGR04211 family SH3 domain-containing protein</fullName>
    </submittedName>
</protein>
<dbReference type="InterPro" id="IPR016476">
    <property type="entry name" value="SH3_dom_pro"/>
</dbReference>
<feature type="signal peptide" evidence="8">
    <location>
        <begin position="1"/>
        <end position="19"/>
    </location>
</feature>
<evidence type="ECO:0000256" key="7">
    <source>
        <dbReference type="SAM" id="Phobius"/>
    </source>
</evidence>
<evidence type="ECO:0000313" key="10">
    <source>
        <dbReference type="EMBL" id="NKF21134.1"/>
    </source>
</evidence>
<dbReference type="SUPFAM" id="SSF57997">
    <property type="entry name" value="Tropomyosin"/>
    <property type="match status" value="1"/>
</dbReference>
<dbReference type="PROSITE" id="PS51781">
    <property type="entry name" value="SH3B"/>
    <property type="match status" value="1"/>
</dbReference>
<comment type="caution">
    <text evidence="10">The sequence shown here is derived from an EMBL/GenBank/DDBJ whole genome shotgun (WGS) entry which is preliminary data.</text>
</comment>
<evidence type="ECO:0000256" key="8">
    <source>
        <dbReference type="SAM" id="SignalP"/>
    </source>
</evidence>
<keyword evidence="11" id="KW-1185">Reference proteome</keyword>
<name>A0A969W760_9GAMM</name>
<dbReference type="AlphaFoldDB" id="A0A969W760"/>
<organism evidence="10 11">
    <name type="scientific">Solimonas marina</name>
    <dbReference type="NCBI Taxonomy" id="2714601"/>
    <lineage>
        <taxon>Bacteria</taxon>
        <taxon>Pseudomonadati</taxon>
        <taxon>Pseudomonadota</taxon>
        <taxon>Gammaproteobacteria</taxon>
        <taxon>Nevskiales</taxon>
        <taxon>Nevskiaceae</taxon>
        <taxon>Solimonas</taxon>
    </lineage>
</organism>
<accession>A0A969W760</accession>
<keyword evidence="3 8" id="KW-0732">Signal</keyword>
<dbReference type="RefSeq" id="WP_168146370.1">
    <property type="nucleotide sequence ID" value="NZ_JAAVXB010000001.1"/>
</dbReference>
<evidence type="ECO:0000256" key="3">
    <source>
        <dbReference type="ARBA" id="ARBA00022729"/>
    </source>
</evidence>
<reference evidence="10" key="1">
    <citation type="submission" date="2020-03" db="EMBL/GenBank/DDBJ databases">
        <title>Solimonas marina sp. nov., isolated from deep seawater of the Pacific Ocean.</title>
        <authorList>
            <person name="Liu X."/>
            <person name="Lai Q."/>
            <person name="Sun F."/>
            <person name="Gai Y."/>
            <person name="Li G."/>
            <person name="Shao Z."/>
        </authorList>
    </citation>
    <scope>NUCLEOTIDE SEQUENCE</scope>
    <source>
        <strain evidence="10">C16B3</strain>
    </source>
</reference>
<evidence type="ECO:0000259" key="9">
    <source>
        <dbReference type="PROSITE" id="PS51781"/>
    </source>
</evidence>
<dbReference type="SMART" id="SM00287">
    <property type="entry name" value="SH3b"/>
    <property type="match status" value="1"/>
</dbReference>
<dbReference type="Gene3D" id="2.30.30.40">
    <property type="entry name" value="SH3 Domains"/>
    <property type="match status" value="1"/>
</dbReference>
<dbReference type="Proteomes" id="UP000653472">
    <property type="component" value="Unassembled WGS sequence"/>
</dbReference>
<keyword evidence="4 7" id="KW-1133">Transmembrane helix</keyword>
<evidence type="ECO:0000256" key="5">
    <source>
        <dbReference type="ARBA" id="ARBA00023136"/>
    </source>
</evidence>
<dbReference type="Gene3D" id="1.10.287.1490">
    <property type="match status" value="1"/>
</dbReference>
<sequence length="197" mass="21747">MNRLPLLFCLAFFTSVVYAQSGAQYITDDMSVSLRDKPSNDGQLLGILHSGDKVSVLQSLGEQSYAQIKTSDGTEGWVPTRYLSSQPAAHDRAQQLKSELDDANSKIKTLQDQLDTAKAELQKARPALELSQENEQLKSQIKAKEQSLDAAQARYDQERARRATLITGAAVLGVGLLIGLILPALLQGRRRRRYGDF</sequence>
<feature type="domain" description="SH3b" evidence="9">
    <location>
        <begin position="21"/>
        <end position="87"/>
    </location>
</feature>
<feature type="transmembrane region" description="Helical" evidence="7">
    <location>
        <begin position="165"/>
        <end position="186"/>
    </location>
</feature>
<evidence type="ECO:0000256" key="2">
    <source>
        <dbReference type="ARBA" id="ARBA00022692"/>
    </source>
</evidence>
<keyword evidence="5 7" id="KW-0472">Membrane</keyword>
<proteinExistence type="predicted"/>
<dbReference type="Pfam" id="PF08239">
    <property type="entry name" value="SH3_3"/>
    <property type="match status" value="1"/>
</dbReference>
<dbReference type="InterPro" id="IPR003646">
    <property type="entry name" value="SH3-like_bac-type"/>
</dbReference>
<feature type="coiled-coil region" evidence="6">
    <location>
        <begin position="93"/>
        <end position="161"/>
    </location>
</feature>
<dbReference type="GO" id="GO:0016020">
    <property type="term" value="C:membrane"/>
    <property type="evidence" value="ECO:0007669"/>
    <property type="project" value="UniProtKB-SubCell"/>
</dbReference>
<evidence type="ECO:0000256" key="1">
    <source>
        <dbReference type="ARBA" id="ARBA00004167"/>
    </source>
</evidence>
<evidence type="ECO:0000256" key="4">
    <source>
        <dbReference type="ARBA" id="ARBA00022989"/>
    </source>
</evidence>
<evidence type="ECO:0000313" key="11">
    <source>
        <dbReference type="Proteomes" id="UP000653472"/>
    </source>
</evidence>
<dbReference type="EMBL" id="JAAVXB010000001">
    <property type="protein sequence ID" value="NKF21134.1"/>
    <property type="molecule type" value="Genomic_DNA"/>
</dbReference>
<gene>
    <name evidence="10" type="ORF">G7Y82_02315</name>
</gene>
<keyword evidence="6" id="KW-0175">Coiled coil</keyword>
<keyword evidence="2 7" id="KW-0812">Transmembrane</keyword>
<dbReference type="NCBIfam" id="TIGR04211">
    <property type="entry name" value="SH3_and_anchor"/>
    <property type="match status" value="1"/>
</dbReference>
<comment type="subcellular location">
    <subcellularLocation>
        <location evidence="1">Membrane</location>
        <topology evidence="1">Single-pass membrane protein</topology>
    </subcellularLocation>
</comment>
<feature type="chain" id="PRO_5036917509" evidence="8">
    <location>
        <begin position="20"/>
        <end position="197"/>
    </location>
</feature>